<organism evidence="2 3">
    <name type="scientific">Allorhizobium ampelinum (strain ATCC BAA-846 / DSM 112012 / S4)</name>
    <name type="common">Agrobacterium vitis (strain S4)</name>
    <dbReference type="NCBI Taxonomy" id="311402"/>
    <lineage>
        <taxon>Bacteria</taxon>
        <taxon>Pseudomonadati</taxon>
        <taxon>Pseudomonadota</taxon>
        <taxon>Alphaproteobacteria</taxon>
        <taxon>Hyphomicrobiales</taxon>
        <taxon>Rhizobiaceae</taxon>
        <taxon>Rhizobium/Agrobacterium group</taxon>
        <taxon>Allorhizobium</taxon>
        <taxon>Allorhizobium ampelinum</taxon>
    </lineage>
</organism>
<evidence type="ECO:0000259" key="1">
    <source>
        <dbReference type="Pfam" id="PF09557"/>
    </source>
</evidence>
<dbReference type="Pfam" id="PF09557">
    <property type="entry name" value="DUF2382"/>
    <property type="match status" value="1"/>
</dbReference>
<dbReference type="InterPro" id="IPR019060">
    <property type="entry name" value="DUF2382"/>
</dbReference>
<evidence type="ECO:0000313" key="3">
    <source>
        <dbReference type="Proteomes" id="UP000001596"/>
    </source>
</evidence>
<reference evidence="2 3" key="1">
    <citation type="journal article" date="2009" name="J. Bacteriol.">
        <title>Genome sequences of three Agrobacterium biovars help elucidate the evolution of multichromosome genomes in bacteria.</title>
        <authorList>
            <person name="Slater S.C."/>
            <person name="Goldman B.S."/>
            <person name="Goodner B."/>
            <person name="Setubal J.C."/>
            <person name="Farrand S.K."/>
            <person name="Nester E.W."/>
            <person name="Burr T.J."/>
            <person name="Banta L."/>
            <person name="Dickerman A.W."/>
            <person name="Paulsen I."/>
            <person name="Otten L."/>
            <person name="Suen G."/>
            <person name="Welch R."/>
            <person name="Almeida N.F."/>
            <person name="Arnold F."/>
            <person name="Burton O.T."/>
            <person name="Du Z."/>
            <person name="Ewing A."/>
            <person name="Godsy E."/>
            <person name="Heisel S."/>
            <person name="Houmiel K.L."/>
            <person name="Jhaveri J."/>
            <person name="Lu J."/>
            <person name="Miller N.M."/>
            <person name="Norton S."/>
            <person name="Chen Q."/>
            <person name="Phoolcharoen W."/>
            <person name="Ohlin V."/>
            <person name="Ondrusek D."/>
            <person name="Pride N."/>
            <person name="Stricklin S.L."/>
            <person name="Sun J."/>
            <person name="Wheeler C."/>
            <person name="Wilson L."/>
            <person name="Zhu H."/>
            <person name="Wood D.W."/>
        </authorList>
    </citation>
    <scope>NUCLEOTIDE SEQUENCE [LARGE SCALE GENOMIC DNA]</scope>
    <source>
        <strain evidence="3">S4 / ATCC BAA-846</strain>
        <plasmid evidence="2 3">pAtS4c</plasmid>
    </source>
</reference>
<dbReference type="AlphaFoldDB" id="B9K3H4"/>
<accession>B9K3H4</accession>
<dbReference type="EMBL" id="CP000636">
    <property type="protein sequence ID" value="ACM39422.1"/>
    <property type="molecule type" value="Genomic_DNA"/>
</dbReference>
<proteinExistence type="predicted"/>
<name>B9K3H4_ALLAM</name>
<dbReference type="Proteomes" id="UP000001596">
    <property type="component" value="Plasmid pAtS4c"/>
</dbReference>
<keyword evidence="3" id="KW-1185">Reference proteome</keyword>
<feature type="domain" description="DUF2382" evidence="1">
    <location>
        <begin position="11"/>
        <end position="121"/>
    </location>
</feature>
<evidence type="ECO:0000313" key="2">
    <source>
        <dbReference type="EMBL" id="ACM39422.1"/>
    </source>
</evidence>
<dbReference type="KEGG" id="avi:Avi_9104"/>
<geneLocation type="plasmid" evidence="2 3">
    <name>pAtS4c</name>
</geneLocation>
<keyword evidence="2" id="KW-0614">Plasmid</keyword>
<protein>
    <recommendedName>
        <fullName evidence="1">DUF2382 domain-containing protein</fullName>
    </recommendedName>
</protein>
<sequence length="126" mass="14152">MTMTDQDETTIQIVEESVSVGKERVATGRVRVSTSSSEVDELAQATLYGTRVEVTRERIDLEIDAIPETRVEGDTTIIPVLEEIVVIEKRLVLIEEIRIRQIVTSEDVSVPVTVRKQTATVERIDE</sequence>
<dbReference type="HOGENOM" id="CLU_133203_0_0_5"/>
<gene>
    <name evidence="2" type="ordered locus">Avi_9104</name>
</gene>